<evidence type="ECO:0000259" key="1">
    <source>
        <dbReference type="Pfam" id="PF09664"/>
    </source>
</evidence>
<evidence type="ECO:0000313" key="4">
    <source>
        <dbReference type="Proteomes" id="UP000305546"/>
    </source>
</evidence>
<dbReference type="RefSeq" id="WP_139097445.1">
    <property type="nucleotide sequence ID" value="NZ_VDFW01000012.1"/>
</dbReference>
<comment type="caution">
    <text evidence="3">The sequence shown here is derived from an EMBL/GenBank/DDBJ whole genome shotgun (WGS) entry which is preliminary data.</text>
</comment>
<protein>
    <submittedName>
        <fullName evidence="3">DUF2399 domain-containing protein</fullName>
    </submittedName>
</protein>
<organism evidence="3 4">
    <name type="scientific">Amycolatopsis alkalitolerans</name>
    <dbReference type="NCBI Taxonomy" id="2547244"/>
    <lineage>
        <taxon>Bacteria</taxon>
        <taxon>Bacillati</taxon>
        <taxon>Actinomycetota</taxon>
        <taxon>Actinomycetes</taxon>
        <taxon>Pseudonocardiales</taxon>
        <taxon>Pseudonocardiaceae</taxon>
        <taxon>Amycolatopsis</taxon>
    </lineage>
</organism>
<dbReference type="EMBL" id="VDFW01000012">
    <property type="protein sequence ID" value="TNC25057.1"/>
    <property type="molecule type" value="Genomic_DNA"/>
</dbReference>
<feature type="domain" description="Conserved hypothetical protein CHP02679 N terminus" evidence="2">
    <location>
        <begin position="33"/>
        <end position="262"/>
    </location>
</feature>
<name>A0A5C4LYU0_9PSEU</name>
<reference evidence="3 4" key="1">
    <citation type="submission" date="2019-06" db="EMBL/GenBank/DDBJ databases">
        <title>Amycolatopsis alkalitolerans sp. nov., isolated from Gastrodia elata Blume.</title>
        <authorList>
            <person name="Narsing Rao M.P."/>
            <person name="Li W.J."/>
        </authorList>
    </citation>
    <scope>NUCLEOTIDE SEQUENCE [LARGE SCALE GENOMIC DNA]</scope>
    <source>
        <strain evidence="3 4">SYSUP0005</strain>
    </source>
</reference>
<gene>
    <name evidence="3" type="ORF">FG385_15515</name>
</gene>
<accession>A0A5C4LYU0</accession>
<dbReference type="AlphaFoldDB" id="A0A5C4LYU0"/>
<dbReference type="OrthoDB" id="8188786at2"/>
<feature type="domain" description="DUF2399" evidence="1">
    <location>
        <begin position="267"/>
        <end position="412"/>
    </location>
</feature>
<proteinExistence type="predicted"/>
<dbReference type="InterPro" id="IPR024465">
    <property type="entry name" value="DUF2399"/>
</dbReference>
<dbReference type="Proteomes" id="UP000305546">
    <property type="component" value="Unassembled WGS sequence"/>
</dbReference>
<evidence type="ECO:0000313" key="3">
    <source>
        <dbReference type="EMBL" id="TNC25057.1"/>
    </source>
</evidence>
<dbReference type="Pfam" id="PF11796">
    <property type="entry name" value="DUF3323"/>
    <property type="match status" value="1"/>
</dbReference>
<sequence length="414" mass="44387">MSPAVPAWLADPALEPVWRRLAEALEKRGLTPTGIVEVTGLDRAGRHAVSGLVGKPVHKDRVRIDLTTVDIFLRERSGIGGLRSVVEAVRGAPLVDRPALRSARSASREAPYVTARAWLAAHPDANLAWADEWLAGLRRTGYLRRRPNAVALVERALEVLADRFTAGGTGNAGVVGVDAEPSPVADGRSADVVSRVELAARVCGDAHALDADRPLAHLVLRGIAAAHGIDVSASAAGRRNLWERAGVRSDSVSSTCLTFGVRDGVRHLTPWDLARTPVRPVPGADVLVCENPRVLEAFAERRREVIVVCTAGEPNLVTLDVLRALRGTVTLRYHGDFDWPGIAIANRLVHTLDVQPWLMTAADYRDAVDALRDRLDLGGAPVIPAWDPDLGEAMTSAGVAVHEESVLDTLVATF</sequence>
<keyword evidence="4" id="KW-1185">Reference proteome</keyword>
<dbReference type="InterPro" id="IPR024466">
    <property type="entry name" value="CHP02679_N"/>
</dbReference>
<evidence type="ECO:0000259" key="2">
    <source>
        <dbReference type="Pfam" id="PF11796"/>
    </source>
</evidence>
<dbReference type="Pfam" id="PF09664">
    <property type="entry name" value="DUF2399"/>
    <property type="match status" value="1"/>
</dbReference>